<evidence type="ECO:0008006" key="4">
    <source>
        <dbReference type="Google" id="ProtNLM"/>
    </source>
</evidence>
<dbReference type="OMA" id="HIKQCTE"/>
<protein>
    <recommendedName>
        <fullName evidence="4">Four-jointed box protein 1</fullName>
    </recommendedName>
</protein>
<feature type="transmembrane region" description="Helical" evidence="1">
    <location>
        <begin position="47"/>
        <end position="69"/>
    </location>
</feature>
<reference evidence="2 3" key="1">
    <citation type="journal article" date="2018" name="Nat. Ecol. Evol.">
        <title>Genomic signatures of mitonuclear coevolution across populations of Tigriopus californicus.</title>
        <authorList>
            <person name="Barreto F.S."/>
            <person name="Watson E.T."/>
            <person name="Lima T.G."/>
            <person name="Willett C.S."/>
            <person name="Edmands S."/>
            <person name="Li W."/>
            <person name="Burton R.S."/>
        </authorList>
    </citation>
    <scope>NUCLEOTIDE SEQUENCE [LARGE SCALE GENOMIC DNA]</scope>
    <source>
        <strain evidence="2 3">San Diego</strain>
    </source>
</reference>
<keyword evidence="1" id="KW-0812">Transmembrane</keyword>
<dbReference type="InterPro" id="IPR024868">
    <property type="entry name" value="FJX1/FJ"/>
</dbReference>
<dbReference type="PRINTS" id="PR02072">
    <property type="entry name" value="4JOINTEDBOX1"/>
</dbReference>
<dbReference type="STRING" id="6832.A0A553P6Q2"/>
<keyword evidence="3" id="KW-1185">Reference proteome</keyword>
<name>A0A553P6Q2_TIGCA</name>
<evidence type="ECO:0000313" key="3">
    <source>
        <dbReference type="Proteomes" id="UP000318571"/>
    </source>
</evidence>
<dbReference type="AlphaFoldDB" id="A0A553P6Q2"/>
<keyword evidence="1" id="KW-1133">Transmembrane helix</keyword>
<dbReference type="Proteomes" id="UP000318571">
    <property type="component" value="Chromosome 3"/>
</dbReference>
<comment type="caution">
    <text evidence="2">The sequence shown here is derived from an EMBL/GenBank/DDBJ whole genome shotgun (WGS) entry which is preliminary data.</text>
</comment>
<proteinExistence type="predicted"/>
<dbReference type="GO" id="GO:0005615">
    <property type="term" value="C:extracellular space"/>
    <property type="evidence" value="ECO:0007669"/>
    <property type="project" value="TreeGrafter"/>
</dbReference>
<accession>A0A553P6Q2</accession>
<gene>
    <name evidence="2" type="ORF">TCAL_01566</name>
</gene>
<dbReference type="PANTHER" id="PTHR13147">
    <property type="entry name" value="FOUR-JOINTED BOX PROTEIN 1"/>
    <property type="match status" value="1"/>
</dbReference>
<evidence type="ECO:0000256" key="1">
    <source>
        <dbReference type="SAM" id="Phobius"/>
    </source>
</evidence>
<evidence type="ECO:0000313" key="2">
    <source>
        <dbReference type="EMBL" id="TRY73368.1"/>
    </source>
</evidence>
<dbReference type="PANTHER" id="PTHR13147:SF5">
    <property type="entry name" value="FOUR-JOINTED BOX PROTEIN 1"/>
    <property type="match status" value="1"/>
</dbReference>
<sequence>MDEARLYKSGTIKSSCSAESSELDQDFFPHFHSHQKHSTTLSIRRKLLLLLFIASLALLSIVVISEQLISRYMDRQQSQSHLRTSSHGDAPPVIEIDIYTLERWAQEAKRHKDDKIPLEDIRKSAKQAFMDLSGINLVEDGIFWSGALEARVPHGPSDQQVQDQLQAMRSRQVEEILDADFSHCGREQNRRILFQDGTEACARNREDHVEFVQGEVMAFYLARLLGITNTPPVALSSVNGSAWDGVRQGATNWTQTNTNKIVALIQWIPELTKVVIPPALREALDTKEALDIYKGEKFQDLDEEEMGELVQWSDLIIFDFLTGNYDRVATMQDAASKLKRPGLMKETVRNLAKSTRTGSLWMIDNESAFLAGYGVIHLQKDRKMSLYLEDLLKANCIFRRTTVQRLFALHKSAKPAELLIHLTQQNEPLFQELPTIHENSIFVQHFAERLEQVWQWVQHCQSRLDFIG</sequence>
<dbReference type="EMBL" id="VCGU01000007">
    <property type="protein sequence ID" value="TRY73368.1"/>
    <property type="molecule type" value="Genomic_DNA"/>
</dbReference>
<keyword evidence="1" id="KW-0472">Membrane</keyword>
<organism evidence="2 3">
    <name type="scientific">Tigriopus californicus</name>
    <name type="common">Marine copepod</name>
    <dbReference type="NCBI Taxonomy" id="6832"/>
    <lineage>
        <taxon>Eukaryota</taxon>
        <taxon>Metazoa</taxon>
        <taxon>Ecdysozoa</taxon>
        <taxon>Arthropoda</taxon>
        <taxon>Crustacea</taxon>
        <taxon>Multicrustacea</taxon>
        <taxon>Hexanauplia</taxon>
        <taxon>Copepoda</taxon>
        <taxon>Harpacticoida</taxon>
        <taxon>Harpacticidae</taxon>
        <taxon>Tigriopus</taxon>
    </lineage>
</organism>
<dbReference type="GO" id="GO:0007267">
    <property type="term" value="P:cell-cell signaling"/>
    <property type="evidence" value="ECO:0007669"/>
    <property type="project" value="TreeGrafter"/>
</dbReference>